<dbReference type="EMBL" id="CP006585">
    <property type="protein sequence ID" value="AGW14925.1"/>
    <property type="molecule type" value="Genomic_DNA"/>
</dbReference>
<dbReference type="GO" id="GO:0003676">
    <property type="term" value="F:nucleic acid binding"/>
    <property type="evidence" value="ECO:0007669"/>
    <property type="project" value="InterPro"/>
</dbReference>
<dbReference type="InterPro" id="IPR004610">
    <property type="entry name" value="RecJ"/>
</dbReference>
<dbReference type="HOGENOM" id="CLU_009736_5_2_7"/>
<evidence type="ECO:0000259" key="7">
    <source>
        <dbReference type="Pfam" id="PF02272"/>
    </source>
</evidence>
<dbReference type="GO" id="GO:0006281">
    <property type="term" value="P:DNA repair"/>
    <property type="evidence" value="ECO:0007669"/>
    <property type="project" value="InterPro"/>
</dbReference>
<comment type="similarity">
    <text evidence="1">Belongs to the RecJ family.</text>
</comment>
<evidence type="ECO:0000256" key="3">
    <source>
        <dbReference type="ARBA" id="ARBA00022722"/>
    </source>
</evidence>
<reference evidence="10" key="2">
    <citation type="submission" date="2013-07" db="EMBL/GenBank/DDBJ databases">
        <authorList>
            <person name="Morais-Silva F.O."/>
            <person name="Rezende A.M."/>
            <person name="Pimentel C."/>
            <person name="Resende D.M."/>
            <person name="Santos C.I."/>
            <person name="Clemente C."/>
            <person name="de Oliveira L.M."/>
            <person name="da Silva S.M."/>
            <person name="Costa D.A."/>
            <person name="Varela-Raposo A."/>
            <person name="Horacio E.C.A."/>
            <person name="Matos M."/>
            <person name="Flores O."/>
            <person name="Ruiz J.C."/>
            <person name="Rodrigues-Pousada C."/>
        </authorList>
    </citation>
    <scope>NUCLEOTIDE SEQUENCE [LARGE SCALE GENOMIC DNA]</scope>
    <source>
        <strain evidence="10">ATCC 19364 / DSM 1382 / NCIMB 9332 / VKM B-1759</strain>
    </source>
</reference>
<dbReference type="STRING" id="1121448.DGI_3221"/>
<evidence type="ECO:0000259" key="6">
    <source>
        <dbReference type="Pfam" id="PF01368"/>
    </source>
</evidence>
<evidence type="ECO:0000313" key="9">
    <source>
        <dbReference type="EMBL" id="AGW14925.1"/>
    </source>
</evidence>
<keyword evidence="4" id="KW-0378">Hydrolase</keyword>
<accession>T2GE98</accession>
<dbReference type="GO" id="GO:0006310">
    <property type="term" value="P:DNA recombination"/>
    <property type="evidence" value="ECO:0007669"/>
    <property type="project" value="InterPro"/>
</dbReference>
<dbReference type="AlphaFoldDB" id="T2GE98"/>
<dbReference type="NCBIfam" id="TIGR00644">
    <property type="entry name" value="recJ"/>
    <property type="match status" value="1"/>
</dbReference>
<gene>
    <name evidence="9" type="primary">recJ</name>
    <name evidence="9" type="ORF">DGI_3221</name>
</gene>
<sequence>MPPVAPKSWEPRPIVASPDHSGQVEIIAAELSITPALARLLWQRGFTTALAMDRHLSPGLKHLARPADWPMLEQAACAVLSALERRSVLGIWGDYDADGVTATALLTDFFRGRGIAVTPHIPVRMEDGYGVNLPGIERLHAEGIQTLITVDCGISDIAALARARELGMEVIVTDHHLPGAALPPATAICNPRLGGCPCESMGDLAGVGVAFYLAAALNHRLPGPASDIRALLDLVALGTLADVVPLSGINRILCKNGLLLIAEGARPGMAALKEAAGYAATAALTGGSVAFNLAPRINAAGRMGRAQVALDCLLASDKPTAAPLAGQLDDMNRDRRAEEERILQEALTAAAALPQLGLVLCGEGWHEGVIGIVASRVVEAFHKPTVVLSRENGSGRCKGSGRSVPGFDLHKGLTRCAEVLTRFGGHPQAAGMTLDESNLELFRSKFHEAVLEQLGPEPPGPRLHVDGELSFAEVDHLLLRELELLQPFGIGNPEPVFVSPPVEVLSRKTFGQDNRHVRLMLRDKAAGLTLRAKAWRMGERIPASLVGQKVRLAFVPRIDSYGGLPTIELELRDLSPA</sequence>
<keyword evidence="10" id="KW-1185">Reference proteome</keyword>
<dbReference type="KEGG" id="dgg:DGI_3221"/>
<evidence type="ECO:0000256" key="1">
    <source>
        <dbReference type="ARBA" id="ARBA00005915"/>
    </source>
</evidence>
<dbReference type="Pfam" id="PF02272">
    <property type="entry name" value="DHHA1"/>
    <property type="match status" value="1"/>
</dbReference>
<protein>
    <recommendedName>
        <fullName evidence="2">Single-stranded-DNA-specific exonuclease RecJ</fullName>
    </recommendedName>
</protein>
<dbReference type="InterPro" id="IPR038763">
    <property type="entry name" value="DHH_sf"/>
</dbReference>
<evidence type="ECO:0000256" key="5">
    <source>
        <dbReference type="ARBA" id="ARBA00022839"/>
    </source>
</evidence>
<dbReference type="InterPro" id="IPR041122">
    <property type="entry name" value="RecJ_OB"/>
</dbReference>
<dbReference type="PANTHER" id="PTHR30255">
    <property type="entry name" value="SINGLE-STRANDED-DNA-SPECIFIC EXONUCLEASE RECJ"/>
    <property type="match status" value="1"/>
</dbReference>
<keyword evidence="5 9" id="KW-0269">Exonuclease</keyword>
<feature type="domain" description="DDH" evidence="6">
    <location>
        <begin position="91"/>
        <end position="239"/>
    </location>
</feature>
<evidence type="ECO:0000313" key="10">
    <source>
        <dbReference type="Proteomes" id="UP000016587"/>
    </source>
</evidence>
<dbReference type="Gene3D" id="3.10.310.30">
    <property type="match status" value="1"/>
</dbReference>
<dbReference type="SUPFAM" id="SSF64182">
    <property type="entry name" value="DHH phosphoesterases"/>
    <property type="match status" value="1"/>
</dbReference>
<keyword evidence="3" id="KW-0540">Nuclease</keyword>
<organism evidence="9 10">
    <name type="scientific">Megalodesulfovibrio gigas (strain ATCC 19364 / DSM 1382 / NCIMB 9332 / VKM B-1759)</name>
    <name type="common">Desulfovibrio gigas</name>
    <dbReference type="NCBI Taxonomy" id="1121448"/>
    <lineage>
        <taxon>Bacteria</taxon>
        <taxon>Pseudomonadati</taxon>
        <taxon>Thermodesulfobacteriota</taxon>
        <taxon>Desulfovibrionia</taxon>
        <taxon>Desulfovibrionales</taxon>
        <taxon>Desulfovibrionaceae</taxon>
        <taxon>Megalodesulfovibrio</taxon>
    </lineage>
</organism>
<evidence type="ECO:0000259" key="8">
    <source>
        <dbReference type="Pfam" id="PF17768"/>
    </source>
</evidence>
<dbReference type="InterPro" id="IPR051673">
    <property type="entry name" value="SSDNA_exonuclease_RecJ"/>
</dbReference>
<proteinExistence type="inferred from homology"/>
<dbReference type="GO" id="GO:0008409">
    <property type="term" value="F:5'-3' exonuclease activity"/>
    <property type="evidence" value="ECO:0007669"/>
    <property type="project" value="InterPro"/>
</dbReference>
<dbReference type="PANTHER" id="PTHR30255:SF2">
    <property type="entry name" value="SINGLE-STRANDED-DNA-SPECIFIC EXONUCLEASE RECJ"/>
    <property type="match status" value="1"/>
</dbReference>
<dbReference type="Pfam" id="PF01368">
    <property type="entry name" value="DHH"/>
    <property type="match status" value="1"/>
</dbReference>
<dbReference type="Pfam" id="PF17768">
    <property type="entry name" value="RecJ_OB"/>
    <property type="match status" value="1"/>
</dbReference>
<dbReference type="PATRIC" id="fig|1121448.10.peg.3177"/>
<dbReference type="InterPro" id="IPR003156">
    <property type="entry name" value="DHHA1_dom"/>
</dbReference>
<dbReference type="OrthoDB" id="9809852at2"/>
<dbReference type="Proteomes" id="UP000016587">
    <property type="component" value="Chromosome"/>
</dbReference>
<dbReference type="eggNOG" id="COG0608">
    <property type="taxonomic scope" value="Bacteria"/>
</dbReference>
<feature type="domain" description="DHHA1" evidence="7">
    <location>
        <begin position="359"/>
        <end position="450"/>
    </location>
</feature>
<evidence type="ECO:0000256" key="4">
    <source>
        <dbReference type="ARBA" id="ARBA00022801"/>
    </source>
</evidence>
<name>T2GE98_MEGG1</name>
<dbReference type="InterPro" id="IPR001667">
    <property type="entry name" value="DDH_dom"/>
</dbReference>
<evidence type="ECO:0000256" key="2">
    <source>
        <dbReference type="ARBA" id="ARBA00019841"/>
    </source>
</evidence>
<reference evidence="9 10" key="1">
    <citation type="journal article" date="2013" name="J. Bacteriol.">
        <title>Roles of HynAB and Ech, the only two hydrogenases found in the model sulfate reducer Desulfovibrio gigas.</title>
        <authorList>
            <person name="Morais-Silva F.O."/>
            <person name="Santos C.I."/>
            <person name="Rodrigues R."/>
            <person name="Pereira I.A."/>
            <person name="Rodrigues-Pousada C."/>
        </authorList>
    </citation>
    <scope>NUCLEOTIDE SEQUENCE [LARGE SCALE GENOMIC DNA]</scope>
    <source>
        <strain evidence="10">ATCC 19364 / DSM 1382 / NCIMB 9332 / VKM B-1759</strain>
    </source>
</reference>
<feature type="domain" description="RecJ OB" evidence="8">
    <location>
        <begin position="465"/>
        <end position="573"/>
    </location>
</feature>
<dbReference type="Gene3D" id="3.90.1640.30">
    <property type="match status" value="1"/>
</dbReference>